<evidence type="ECO:0000313" key="2">
    <source>
        <dbReference type="Proteomes" id="UP000479710"/>
    </source>
</evidence>
<comment type="caution">
    <text evidence="1">The sequence shown here is derived from an EMBL/GenBank/DDBJ whole genome shotgun (WGS) entry which is preliminary data.</text>
</comment>
<sequence>MGALMGATPASTMSPFASCGDVPPSNASASTFSLRYLELNMTSDTMVAEVAAKVGKAIDWEGMAKMVVSDKACKEFNTLRRAIEDINHYLPGFHDHPYIVHLKLREKLDRFVAFVNHVLAARAGQTDATAGGAIDQLAISINLHDRTFQPFVHRRRALRCVGSDARYAMQQAAVKSFALENFTCRILTPAP</sequence>
<dbReference type="Proteomes" id="UP000479710">
    <property type="component" value="Unassembled WGS sequence"/>
</dbReference>
<proteinExistence type="predicted"/>
<name>A0A6G1CIT4_9ORYZ</name>
<protein>
    <submittedName>
        <fullName evidence="1">Uncharacterized protein</fullName>
    </submittedName>
</protein>
<reference evidence="1 2" key="1">
    <citation type="submission" date="2019-11" db="EMBL/GenBank/DDBJ databases">
        <title>Whole genome sequence of Oryza granulata.</title>
        <authorList>
            <person name="Li W."/>
        </authorList>
    </citation>
    <scope>NUCLEOTIDE SEQUENCE [LARGE SCALE GENOMIC DNA]</scope>
    <source>
        <strain evidence="2">cv. Menghai</strain>
        <tissue evidence="1">Leaf</tissue>
    </source>
</reference>
<accession>A0A6G1CIT4</accession>
<gene>
    <name evidence="1" type="ORF">E2562_021363</name>
</gene>
<keyword evidence="2" id="KW-1185">Reference proteome</keyword>
<evidence type="ECO:0000313" key="1">
    <source>
        <dbReference type="EMBL" id="KAF0899664.1"/>
    </source>
</evidence>
<dbReference type="EMBL" id="SPHZ02000009">
    <property type="protein sequence ID" value="KAF0899664.1"/>
    <property type="molecule type" value="Genomic_DNA"/>
</dbReference>
<dbReference type="AlphaFoldDB" id="A0A6G1CIT4"/>
<organism evidence="1 2">
    <name type="scientific">Oryza meyeriana var. granulata</name>
    <dbReference type="NCBI Taxonomy" id="110450"/>
    <lineage>
        <taxon>Eukaryota</taxon>
        <taxon>Viridiplantae</taxon>
        <taxon>Streptophyta</taxon>
        <taxon>Embryophyta</taxon>
        <taxon>Tracheophyta</taxon>
        <taxon>Spermatophyta</taxon>
        <taxon>Magnoliopsida</taxon>
        <taxon>Liliopsida</taxon>
        <taxon>Poales</taxon>
        <taxon>Poaceae</taxon>
        <taxon>BOP clade</taxon>
        <taxon>Oryzoideae</taxon>
        <taxon>Oryzeae</taxon>
        <taxon>Oryzinae</taxon>
        <taxon>Oryza</taxon>
        <taxon>Oryza meyeriana</taxon>
    </lineage>
</organism>